<proteinExistence type="inferred from homology"/>
<feature type="region of interest" description="Disordered" evidence="3">
    <location>
        <begin position="376"/>
        <end position="408"/>
    </location>
</feature>
<evidence type="ECO:0000256" key="1">
    <source>
        <dbReference type="ARBA" id="ARBA00007017"/>
    </source>
</evidence>
<gene>
    <name evidence="4" type="ORF">ASPCAL12105</name>
</gene>
<dbReference type="EMBL" id="CDMC01000012">
    <property type="protein sequence ID" value="CEL08961.1"/>
    <property type="molecule type" value="Genomic_DNA"/>
</dbReference>
<reference evidence="5" key="1">
    <citation type="journal article" date="2016" name="Genome Announc.">
        <title>Draft genome sequences of fungus Aspergillus calidoustus.</title>
        <authorList>
            <person name="Horn F."/>
            <person name="Linde J."/>
            <person name="Mattern D.J."/>
            <person name="Walther G."/>
            <person name="Guthke R."/>
            <person name="Scherlach K."/>
            <person name="Martin K."/>
            <person name="Brakhage A.A."/>
            <person name="Petzke L."/>
            <person name="Valiante V."/>
        </authorList>
    </citation>
    <scope>NUCLEOTIDE SEQUENCE [LARGE SCALE GENOMIC DNA]</scope>
    <source>
        <strain evidence="5">SF006504</strain>
    </source>
</reference>
<dbReference type="AlphaFoldDB" id="A0A0U5GA27"/>
<sequence length="408" mass="44487">MSTQSTPSILFTHRSPQRGFRLLELPPDLAELLASDDPPTLELKSPTHSQNTSASASTAPVPEYVNLCTPNKTYSIRQVQSSNSLHILTPSTGGAVRKDDLSIVAEEEEDADMDRGLNVEGTVTSIAKCGSTLELHTPPEGFSVTGVLSAAARVFGEGVELDGNGDVDVDVDMQGDQDRSTRKILDELFADIPVSKAQCKTGWAEMCGFVIPPGDGATLASPVSSYCWRPSAAKKLEVWKMIVDGAVLQGIDLGKQFLVRDLWRSVLDDDGNEPFPKPLFEAVVRRIRESGDGAGGDLKWASIDKDGCVRWVGETYLEATAPGAGSAISESQLLEAWRDQLPEAWRGDVSLSILPETCYMRPDPKTICFATEADRQKAKKNLPTDNSAAAKKTRNWHELFKNQKRQKR</sequence>
<dbReference type="Proteomes" id="UP000054771">
    <property type="component" value="Unassembled WGS sequence"/>
</dbReference>
<dbReference type="Pfam" id="PF09724">
    <property type="entry name" value="Dcc1"/>
    <property type="match status" value="1"/>
</dbReference>
<evidence type="ECO:0000313" key="4">
    <source>
        <dbReference type="EMBL" id="CEL08961.1"/>
    </source>
</evidence>
<name>A0A0U5GA27_ASPCI</name>
<dbReference type="GO" id="GO:0031390">
    <property type="term" value="C:Ctf18 RFC-like complex"/>
    <property type="evidence" value="ECO:0007669"/>
    <property type="project" value="InterPro"/>
</dbReference>
<dbReference type="GO" id="GO:0006260">
    <property type="term" value="P:DNA replication"/>
    <property type="evidence" value="ECO:0007669"/>
    <property type="project" value="UniProtKB-KW"/>
</dbReference>
<dbReference type="GO" id="GO:0000775">
    <property type="term" value="C:chromosome, centromeric region"/>
    <property type="evidence" value="ECO:0007669"/>
    <property type="project" value="TreeGrafter"/>
</dbReference>
<accession>A0A0U5GA27</accession>
<comment type="similarity">
    <text evidence="1">Belongs to the DCC1 family.</text>
</comment>
<keyword evidence="2" id="KW-0235">DNA replication</keyword>
<organism evidence="4 5">
    <name type="scientific">Aspergillus calidoustus</name>
    <dbReference type="NCBI Taxonomy" id="454130"/>
    <lineage>
        <taxon>Eukaryota</taxon>
        <taxon>Fungi</taxon>
        <taxon>Dikarya</taxon>
        <taxon>Ascomycota</taxon>
        <taxon>Pezizomycotina</taxon>
        <taxon>Eurotiomycetes</taxon>
        <taxon>Eurotiomycetidae</taxon>
        <taxon>Eurotiales</taxon>
        <taxon>Aspergillaceae</taxon>
        <taxon>Aspergillus</taxon>
        <taxon>Aspergillus subgen. Nidulantes</taxon>
    </lineage>
</organism>
<feature type="compositionally biased region" description="Polar residues" evidence="3">
    <location>
        <begin position="46"/>
        <end position="58"/>
    </location>
</feature>
<evidence type="ECO:0000313" key="5">
    <source>
        <dbReference type="Proteomes" id="UP000054771"/>
    </source>
</evidence>
<evidence type="ECO:0008006" key="6">
    <source>
        <dbReference type="Google" id="ProtNLM"/>
    </source>
</evidence>
<evidence type="ECO:0000256" key="3">
    <source>
        <dbReference type="SAM" id="MobiDB-lite"/>
    </source>
</evidence>
<dbReference type="PANTHER" id="PTHR13395">
    <property type="entry name" value="SISTER CHROMATID COHESION PROTEIN DCC1-RELATED"/>
    <property type="match status" value="1"/>
</dbReference>
<keyword evidence="5" id="KW-1185">Reference proteome</keyword>
<dbReference type="STRING" id="454130.A0A0U5GA27"/>
<dbReference type="OMA" id="HDYVNLC"/>
<evidence type="ECO:0000256" key="2">
    <source>
        <dbReference type="ARBA" id="ARBA00022705"/>
    </source>
</evidence>
<dbReference type="OrthoDB" id="5199543at2759"/>
<dbReference type="InterPro" id="IPR019128">
    <property type="entry name" value="Dcc1"/>
</dbReference>
<dbReference type="GO" id="GO:0034088">
    <property type="term" value="P:maintenance of mitotic sister chromatid cohesion"/>
    <property type="evidence" value="ECO:0007669"/>
    <property type="project" value="TreeGrafter"/>
</dbReference>
<feature type="region of interest" description="Disordered" evidence="3">
    <location>
        <begin position="33"/>
        <end position="59"/>
    </location>
</feature>
<dbReference type="PANTHER" id="PTHR13395:SF6">
    <property type="entry name" value="SISTER CHROMATID COHESION PROTEIN DCC1"/>
    <property type="match status" value="1"/>
</dbReference>
<protein>
    <recommendedName>
        <fullName evidence="6">Sister chromatid cohesion protein Dcc1</fullName>
    </recommendedName>
</protein>
<dbReference type="GO" id="GO:0000785">
    <property type="term" value="C:chromatin"/>
    <property type="evidence" value="ECO:0007669"/>
    <property type="project" value="TreeGrafter"/>
</dbReference>